<dbReference type="Gene3D" id="3.30.70.270">
    <property type="match status" value="1"/>
</dbReference>
<dbReference type="GO" id="GO:0071111">
    <property type="term" value="F:cyclic-guanylate-specific phosphodiesterase activity"/>
    <property type="evidence" value="ECO:0007669"/>
    <property type="project" value="InterPro"/>
</dbReference>
<keyword evidence="1" id="KW-0472">Membrane</keyword>
<dbReference type="HOGENOM" id="CLU_376290_0_0_6"/>
<dbReference type="SMART" id="SM00267">
    <property type="entry name" value="GGDEF"/>
    <property type="match status" value="1"/>
</dbReference>
<dbReference type="Proteomes" id="UP000001036">
    <property type="component" value="Chromosome"/>
</dbReference>
<dbReference type="PANTHER" id="PTHR33121">
    <property type="entry name" value="CYCLIC DI-GMP PHOSPHODIESTERASE PDEF"/>
    <property type="match status" value="1"/>
</dbReference>
<protein>
    <submittedName>
        <fullName evidence="4">Putative sensory box protein</fullName>
    </submittedName>
</protein>
<dbReference type="InterPro" id="IPR000160">
    <property type="entry name" value="GGDEF_dom"/>
</dbReference>
<keyword evidence="1" id="KW-0812">Transmembrane</keyword>
<dbReference type="CDD" id="cd13704">
    <property type="entry name" value="PBP2_HisK"/>
    <property type="match status" value="1"/>
</dbReference>
<dbReference type="KEGG" id="cja:CJA_3085"/>
<accession>B3PDC7</accession>
<proteinExistence type="predicted"/>
<dbReference type="SMART" id="SM00062">
    <property type="entry name" value="PBPb"/>
    <property type="match status" value="1"/>
</dbReference>
<dbReference type="InterPro" id="IPR035919">
    <property type="entry name" value="EAL_sf"/>
</dbReference>
<evidence type="ECO:0000256" key="1">
    <source>
        <dbReference type="SAM" id="Phobius"/>
    </source>
</evidence>
<dbReference type="AlphaFoldDB" id="B3PDC7"/>
<dbReference type="SMART" id="SM00052">
    <property type="entry name" value="EAL"/>
    <property type="match status" value="1"/>
</dbReference>
<dbReference type="InterPro" id="IPR043128">
    <property type="entry name" value="Rev_trsase/Diguanyl_cyclase"/>
</dbReference>
<dbReference type="eggNOG" id="COG2199">
    <property type="taxonomic scope" value="Bacteria"/>
</dbReference>
<dbReference type="SUPFAM" id="SSF141868">
    <property type="entry name" value="EAL domain-like"/>
    <property type="match status" value="1"/>
</dbReference>
<dbReference type="RefSeq" id="WP_012488663.1">
    <property type="nucleotide sequence ID" value="NC_010995.1"/>
</dbReference>
<feature type="transmembrane region" description="Helical" evidence="1">
    <location>
        <begin position="259"/>
        <end position="283"/>
    </location>
</feature>
<dbReference type="Gene3D" id="3.20.20.450">
    <property type="entry name" value="EAL domain"/>
    <property type="match status" value="1"/>
</dbReference>
<evidence type="ECO:0000313" key="5">
    <source>
        <dbReference type="Proteomes" id="UP000001036"/>
    </source>
</evidence>
<dbReference type="PROSITE" id="PS50883">
    <property type="entry name" value="EAL"/>
    <property type="match status" value="1"/>
</dbReference>
<dbReference type="eggNOG" id="COG0834">
    <property type="taxonomic scope" value="Bacteria"/>
</dbReference>
<dbReference type="Pfam" id="PF00990">
    <property type="entry name" value="GGDEF"/>
    <property type="match status" value="1"/>
</dbReference>
<dbReference type="InterPro" id="IPR050706">
    <property type="entry name" value="Cyclic-di-GMP_PDE-like"/>
</dbReference>
<sequence>MYIRESIRLGSGRLWIFLVGLLLWADITVALPESVLFGGDAAYPPLEWMEHNQARGFNVELARELARIGGRRATHRLGNWPDTVAALERGELDVVPMYYSPERAQRFLFTTPYYYSSHAIYALEDAPRLTSVEQLAGKRVAVEEASFAHQQFLASDHPPRLQLTTNTLAAIQAVAQGQADYAVLASLATERLLRDHQYPLRRMGPPFWAQGYAFAINRHKPEIAAWLQGALNTAMASGRYQELYQDWSSELEPAAAPLALLRFLGGGVAVLLGLLLLGGSWYWSLKRTVALRTQELRQALELREQAEAELLHLAHFDSQTGLCKTQRFVDQLDDFFHCSQAPIRELKEILIIKLADLDTIVRTFGFARAETIVNAFAVQLKNIEGGLAAYLGRGVFALFMDRCNATQLLDQLSQRMSQTEPGLNVQLVGGSSYWPDQGRSASKLLRHAETALAMSLARHKRWLAYEPDMEPSRLDLDIISLFIDGNVQGIYPVFQPQLNLRTGKIHSAEALVRWHHPRLGYVPPIVFIPLLENSGLIEQITAVMIDEAVRVAAKLRAANLACSISVNVAAYDLTETNLLDIITQALVRHQGRAGDLRLELTETSVAADPQRVKKMLTQLSELGVYTSVDDFGTGYSSLSYLSHFPINELKIDRSFVGDMLINPRNHSIVRSTLLMARELGLVAVAEGVEDDKTLQMLKREGCDLAQGYVIAKPLPEHQFIEFMHAHAQIGFEVTGRN</sequence>
<dbReference type="InterPro" id="IPR001638">
    <property type="entry name" value="Solute-binding_3/MltF_N"/>
</dbReference>
<feature type="domain" description="GGDEF" evidence="3">
    <location>
        <begin position="345"/>
        <end position="467"/>
    </location>
</feature>
<dbReference type="SUPFAM" id="SSF53850">
    <property type="entry name" value="Periplasmic binding protein-like II"/>
    <property type="match status" value="1"/>
</dbReference>
<evidence type="ECO:0000259" key="2">
    <source>
        <dbReference type="PROSITE" id="PS50883"/>
    </source>
</evidence>
<evidence type="ECO:0000313" key="4">
    <source>
        <dbReference type="EMBL" id="ACE85708.1"/>
    </source>
</evidence>
<dbReference type="OrthoDB" id="9804951at2"/>
<dbReference type="CDD" id="cd01948">
    <property type="entry name" value="EAL"/>
    <property type="match status" value="1"/>
</dbReference>
<organism evidence="4 5">
    <name type="scientific">Cellvibrio japonicus (strain Ueda107)</name>
    <name type="common">Pseudomonas fluorescens subsp. cellulosa</name>
    <dbReference type="NCBI Taxonomy" id="498211"/>
    <lineage>
        <taxon>Bacteria</taxon>
        <taxon>Pseudomonadati</taxon>
        <taxon>Pseudomonadota</taxon>
        <taxon>Gammaproteobacteria</taxon>
        <taxon>Cellvibrionales</taxon>
        <taxon>Cellvibrionaceae</taxon>
        <taxon>Cellvibrio</taxon>
    </lineage>
</organism>
<dbReference type="PROSITE" id="PS50887">
    <property type="entry name" value="GGDEF"/>
    <property type="match status" value="1"/>
</dbReference>
<reference evidence="4 5" key="1">
    <citation type="journal article" date="2008" name="J. Bacteriol.">
        <title>Insights into plant cell wall degradation from the genome sequence of the soil bacterium Cellvibrio japonicus.</title>
        <authorList>
            <person name="Deboy R.T."/>
            <person name="Mongodin E.F."/>
            <person name="Fouts D.E."/>
            <person name="Tailford L.E."/>
            <person name="Khouri H."/>
            <person name="Emerson J.B."/>
            <person name="Mohamoud Y."/>
            <person name="Watkins K."/>
            <person name="Henrissat B."/>
            <person name="Gilbert H.J."/>
            <person name="Nelson K.E."/>
        </authorList>
    </citation>
    <scope>NUCLEOTIDE SEQUENCE [LARGE SCALE GENOMIC DNA]</scope>
    <source>
        <strain evidence="4 5">Ueda107</strain>
    </source>
</reference>
<dbReference type="Gene3D" id="3.40.190.10">
    <property type="entry name" value="Periplasmic binding protein-like II"/>
    <property type="match status" value="2"/>
</dbReference>
<dbReference type="Pfam" id="PF00563">
    <property type="entry name" value="EAL"/>
    <property type="match status" value="1"/>
</dbReference>
<gene>
    <name evidence="4" type="ordered locus">CJA_3085</name>
</gene>
<dbReference type="EMBL" id="CP000934">
    <property type="protein sequence ID" value="ACE85708.1"/>
    <property type="molecule type" value="Genomic_DNA"/>
</dbReference>
<name>B3PDC7_CELJU</name>
<dbReference type="SUPFAM" id="SSF55073">
    <property type="entry name" value="Nucleotide cyclase"/>
    <property type="match status" value="1"/>
</dbReference>
<dbReference type="eggNOG" id="COG2200">
    <property type="taxonomic scope" value="Bacteria"/>
</dbReference>
<dbReference type="InterPro" id="IPR001633">
    <property type="entry name" value="EAL_dom"/>
</dbReference>
<dbReference type="Pfam" id="PF00497">
    <property type="entry name" value="SBP_bac_3"/>
    <property type="match status" value="1"/>
</dbReference>
<dbReference type="STRING" id="498211.CJA_3085"/>
<keyword evidence="1" id="KW-1133">Transmembrane helix</keyword>
<keyword evidence="5" id="KW-1185">Reference proteome</keyword>
<dbReference type="InterPro" id="IPR029787">
    <property type="entry name" value="Nucleotide_cyclase"/>
</dbReference>
<feature type="domain" description="EAL" evidence="2">
    <location>
        <begin position="471"/>
        <end position="727"/>
    </location>
</feature>
<dbReference type="PANTHER" id="PTHR33121:SF79">
    <property type="entry name" value="CYCLIC DI-GMP PHOSPHODIESTERASE PDED-RELATED"/>
    <property type="match status" value="1"/>
</dbReference>
<evidence type="ECO:0000259" key="3">
    <source>
        <dbReference type="PROSITE" id="PS50887"/>
    </source>
</evidence>